<feature type="transmembrane region" description="Helical" evidence="1">
    <location>
        <begin position="193"/>
        <end position="211"/>
    </location>
</feature>
<dbReference type="EMBL" id="FOIT01000001">
    <property type="protein sequence ID" value="SEV83300.1"/>
    <property type="molecule type" value="Genomic_DNA"/>
</dbReference>
<organism evidence="3 4">
    <name type="scientific">Aliicoccus persicus</name>
    <dbReference type="NCBI Taxonomy" id="930138"/>
    <lineage>
        <taxon>Bacteria</taxon>
        <taxon>Bacillati</taxon>
        <taxon>Bacillota</taxon>
        <taxon>Bacilli</taxon>
        <taxon>Bacillales</taxon>
        <taxon>Staphylococcaceae</taxon>
        <taxon>Aliicoccus</taxon>
    </lineage>
</organism>
<dbReference type="Proteomes" id="UP000243605">
    <property type="component" value="Unassembled WGS sequence"/>
</dbReference>
<keyword evidence="1" id="KW-0812">Transmembrane</keyword>
<evidence type="ECO:0000313" key="4">
    <source>
        <dbReference type="Proteomes" id="UP000243605"/>
    </source>
</evidence>
<evidence type="ECO:0000256" key="1">
    <source>
        <dbReference type="SAM" id="Phobius"/>
    </source>
</evidence>
<keyword evidence="1" id="KW-1133">Transmembrane helix</keyword>
<dbReference type="EMBL" id="DYYI01000053">
    <property type="protein sequence ID" value="HJE19682.1"/>
    <property type="molecule type" value="Genomic_DNA"/>
</dbReference>
<evidence type="ECO:0000313" key="2">
    <source>
        <dbReference type="EMBL" id="HJE19682.1"/>
    </source>
</evidence>
<keyword evidence="1" id="KW-0472">Membrane</keyword>
<dbReference type="Proteomes" id="UP000763505">
    <property type="component" value="Unassembled WGS sequence"/>
</dbReference>
<dbReference type="AlphaFoldDB" id="A0A662Z365"/>
<feature type="transmembrane region" description="Helical" evidence="1">
    <location>
        <begin position="231"/>
        <end position="251"/>
    </location>
</feature>
<name>A0A662Z365_9STAP</name>
<sequence>MTMTITILLFLIAHIIADFYLQSTRLANDKQKYIGALVQHIIIYSIVMLIFSAFFSNLTYLMLGLGLAVVHALIDYCKFLYSRNRQLTKANHIQLFMFDQALHVLTIIGLITIFYHSFTLESAWFNNVVSFIDTTYLFSANVALQWILAVLLSIKPASIVVKMSLGYFEPKELQKDNPGIIQAGEFIGILERVIILVLLATGSYAAIGFVLTAKSIARYNKIAEEPKFAEYYLIGTLVSTLFVLIIYQLIFY</sequence>
<reference evidence="2" key="3">
    <citation type="submission" date="2021-09" db="EMBL/GenBank/DDBJ databases">
        <authorList>
            <person name="Gilroy R."/>
        </authorList>
    </citation>
    <scope>NUCLEOTIDE SEQUENCE</scope>
    <source>
        <strain evidence="2">6019</strain>
    </source>
</reference>
<dbReference type="RefSeq" id="WP_091473274.1">
    <property type="nucleotide sequence ID" value="NZ_FOIT01000001.1"/>
</dbReference>
<feature type="transmembrane region" description="Helical" evidence="1">
    <location>
        <begin position="95"/>
        <end position="115"/>
    </location>
</feature>
<dbReference type="InterPro" id="IPR021737">
    <property type="entry name" value="Phage_phiKZ_Orf197"/>
</dbReference>
<feature type="transmembrane region" description="Helical" evidence="1">
    <location>
        <begin position="135"/>
        <end position="154"/>
    </location>
</feature>
<protein>
    <submittedName>
        <fullName evidence="2">DUF3307 domain-containing protein</fullName>
    </submittedName>
</protein>
<accession>A0A662Z365</accession>
<keyword evidence="4" id="KW-1185">Reference proteome</keyword>
<feature type="transmembrane region" description="Helical" evidence="1">
    <location>
        <begin position="41"/>
        <end position="74"/>
    </location>
</feature>
<gene>
    <name evidence="2" type="ORF">K8V35_04950</name>
    <name evidence="3" type="ORF">SAMN05192557_0329</name>
</gene>
<reference evidence="2" key="2">
    <citation type="journal article" date="2021" name="PeerJ">
        <title>Extensive microbial diversity within the chicken gut microbiome revealed by metagenomics and culture.</title>
        <authorList>
            <person name="Gilroy R."/>
            <person name="Ravi A."/>
            <person name="Getino M."/>
            <person name="Pursley I."/>
            <person name="Horton D.L."/>
            <person name="Alikhan N.F."/>
            <person name="Baker D."/>
            <person name="Gharbi K."/>
            <person name="Hall N."/>
            <person name="Watson M."/>
            <person name="Adriaenssens E.M."/>
            <person name="Foster-Nyarko E."/>
            <person name="Jarju S."/>
            <person name="Secka A."/>
            <person name="Antonio M."/>
            <person name="Oren A."/>
            <person name="Chaudhuri R.R."/>
            <person name="La Ragione R."/>
            <person name="Hildebrand F."/>
            <person name="Pallen M.J."/>
        </authorList>
    </citation>
    <scope>NUCLEOTIDE SEQUENCE</scope>
    <source>
        <strain evidence="2">6019</strain>
    </source>
</reference>
<dbReference type="OrthoDB" id="5122730at2"/>
<reference evidence="3 4" key="1">
    <citation type="submission" date="2016-10" db="EMBL/GenBank/DDBJ databases">
        <authorList>
            <person name="Varghese N."/>
            <person name="Submissions S."/>
        </authorList>
    </citation>
    <scope>NUCLEOTIDE SEQUENCE [LARGE SCALE GENOMIC DNA]</scope>
    <source>
        <strain evidence="3 4">IBRC-M10081</strain>
    </source>
</reference>
<evidence type="ECO:0000313" key="3">
    <source>
        <dbReference type="EMBL" id="SEV83300.1"/>
    </source>
</evidence>
<proteinExistence type="predicted"/>
<dbReference type="Pfam" id="PF11750">
    <property type="entry name" value="DUF3307"/>
    <property type="match status" value="1"/>
</dbReference>